<dbReference type="VEuPathDB" id="FungiDB:BO71DRAFT_102121"/>
<dbReference type="Proteomes" id="UP000247810">
    <property type="component" value="Unassembled WGS sequence"/>
</dbReference>
<evidence type="ECO:0000313" key="1">
    <source>
        <dbReference type="EMBL" id="PYH97825.1"/>
    </source>
</evidence>
<gene>
    <name evidence="1" type="ORF">BO71DRAFT_102121</name>
</gene>
<organism evidence="1 2">
    <name type="scientific">Aspergillus ellipticus CBS 707.79</name>
    <dbReference type="NCBI Taxonomy" id="1448320"/>
    <lineage>
        <taxon>Eukaryota</taxon>
        <taxon>Fungi</taxon>
        <taxon>Dikarya</taxon>
        <taxon>Ascomycota</taxon>
        <taxon>Pezizomycotina</taxon>
        <taxon>Eurotiomycetes</taxon>
        <taxon>Eurotiomycetidae</taxon>
        <taxon>Eurotiales</taxon>
        <taxon>Aspergillaceae</taxon>
        <taxon>Aspergillus</taxon>
        <taxon>Aspergillus subgen. Circumdati</taxon>
    </lineage>
</organism>
<protein>
    <submittedName>
        <fullName evidence="1">Uncharacterized protein</fullName>
    </submittedName>
</protein>
<name>A0A319DJX3_9EURO</name>
<dbReference type="EMBL" id="KZ825818">
    <property type="protein sequence ID" value="PYH97825.1"/>
    <property type="molecule type" value="Genomic_DNA"/>
</dbReference>
<keyword evidence="2" id="KW-1185">Reference proteome</keyword>
<reference evidence="1 2" key="1">
    <citation type="submission" date="2018-02" db="EMBL/GenBank/DDBJ databases">
        <title>The genomes of Aspergillus section Nigri reveals drivers in fungal speciation.</title>
        <authorList>
            <consortium name="DOE Joint Genome Institute"/>
            <person name="Vesth T.C."/>
            <person name="Nybo J."/>
            <person name="Theobald S."/>
            <person name="Brandl J."/>
            <person name="Frisvad J.C."/>
            <person name="Nielsen K.F."/>
            <person name="Lyhne E.K."/>
            <person name="Kogle M.E."/>
            <person name="Kuo A."/>
            <person name="Riley R."/>
            <person name="Clum A."/>
            <person name="Nolan M."/>
            <person name="Lipzen A."/>
            <person name="Salamov A."/>
            <person name="Henrissat B."/>
            <person name="Wiebenga A."/>
            <person name="De vries R.P."/>
            <person name="Grigoriev I.V."/>
            <person name="Mortensen U.H."/>
            <person name="Andersen M.R."/>
            <person name="Baker S.E."/>
        </authorList>
    </citation>
    <scope>NUCLEOTIDE SEQUENCE [LARGE SCALE GENOMIC DNA]</scope>
    <source>
        <strain evidence="1 2">CBS 707.79</strain>
    </source>
</reference>
<accession>A0A319DJX3</accession>
<dbReference type="AlphaFoldDB" id="A0A319DJX3"/>
<sequence length="149" mass="16802">MVFFRKDANDSDHRSSIRPSGLGVFFQPQWSPLELTPNGGIERVLFKHDSGRCKMDNGPSDSQTFYGTVTEFVILNGKRAADTAVESTIPSKKICVSKSYVKICDIDSQACCRYRSRICCRQEEDPCFEILFQIFTNRGLYALLLKDAG</sequence>
<evidence type="ECO:0000313" key="2">
    <source>
        <dbReference type="Proteomes" id="UP000247810"/>
    </source>
</evidence>
<proteinExistence type="predicted"/>